<dbReference type="SMART" id="SM00827">
    <property type="entry name" value="PKS_AT"/>
    <property type="match status" value="1"/>
</dbReference>
<dbReference type="InterPro" id="IPR050858">
    <property type="entry name" value="Mal-CoA-ACP_Trans/PKS_FabD"/>
</dbReference>
<dbReference type="KEGG" id="pmai:CF386_00455"/>
<dbReference type="EMBL" id="CP022355">
    <property type="protein sequence ID" value="ASK77666.1"/>
    <property type="molecule type" value="Genomic_DNA"/>
</dbReference>
<dbReference type="SUPFAM" id="SSF52151">
    <property type="entry name" value="FabD/lysophospholipase-like"/>
    <property type="match status" value="1"/>
</dbReference>
<dbReference type="GO" id="GO:0004314">
    <property type="term" value="F:[acyl-carrier-protein] S-malonyltransferase activity"/>
    <property type="evidence" value="ECO:0007669"/>
    <property type="project" value="UniProtKB-EC"/>
</dbReference>
<keyword evidence="10" id="KW-1185">Reference proteome</keyword>
<evidence type="ECO:0000256" key="4">
    <source>
        <dbReference type="ARBA" id="ARBA00023315"/>
    </source>
</evidence>
<sequence>MNKLAIVFPGQGSQSLGMLSELSQNHQIFRDTFSEASEVVGYDLWSLTVNGPLDKLNETFRTQPILLASSVAIWRVWKHLNKPMPDYLAGHSLGEYSALVCADSISFKDGIALVEQRGRFMQEAVPAGVGAMSAIIGLSTENIMDACNQASNDKSVVAPVNFNAPGQIVIAGNIEAVEKANKVCKEMGAKRALMLPVSVPSHCILMKPAAEKLIAELDKIEFLNPKIPVIQNYDCKSNTEIADIKQSLIKQLYNPVRWIETIELLASCGVDSVVEMGPGKVLTGLNKRIAKELNLHAVNDLASLNSL</sequence>
<feature type="domain" description="Malonyl-CoA:ACP transacylase (MAT)" evidence="8">
    <location>
        <begin position="7"/>
        <end position="306"/>
    </location>
</feature>
<dbReference type="GO" id="GO:0006633">
    <property type="term" value="P:fatty acid biosynthetic process"/>
    <property type="evidence" value="ECO:0007669"/>
    <property type="project" value="TreeGrafter"/>
</dbReference>
<dbReference type="OrthoDB" id="9808564at2"/>
<dbReference type="FunFam" id="3.30.70.250:FF:000001">
    <property type="entry name" value="Malonyl CoA-acyl carrier protein transacylase"/>
    <property type="match status" value="1"/>
</dbReference>
<comment type="similarity">
    <text evidence="6">Belongs to the fabD family.</text>
</comment>
<dbReference type="Proteomes" id="UP000242175">
    <property type="component" value="Chromosome large"/>
</dbReference>
<accession>A0A220VBS9</accession>
<organism evidence="9 10">
    <name type="scientific">Paraphotobacterium marinum</name>
    <dbReference type="NCBI Taxonomy" id="1755811"/>
    <lineage>
        <taxon>Bacteria</taxon>
        <taxon>Pseudomonadati</taxon>
        <taxon>Pseudomonadota</taxon>
        <taxon>Gammaproteobacteria</taxon>
        <taxon>Vibrionales</taxon>
        <taxon>Vibrionaceae</taxon>
        <taxon>Paraphotobacterium</taxon>
    </lineage>
</organism>
<evidence type="ECO:0000256" key="3">
    <source>
        <dbReference type="ARBA" id="ARBA00022679"/>
    </source>
</evidence>
<dbReference type="InterPro" id="IPR001227">
    <property type="entry name" value="Ac_transferase_dom_sf"/>
</dbReference>
<protein>
    <recommendedName>
        <fullName evidence="2 6">Malonyl CoA-acyl carrier protein transacylase</fullName>
        <ecNumber evidence="1 6">2.3.1.39</ecNumber>
    </recommendedName>
</protein>
<evidence type="ECO:0000256" key="6">
    <source>
        <dbReference type="PIRNR" id="PIRNR000446"/>
    </source>
</evidence>
<proteinExistence type="inferred from homology"/>
<comment type="catalytic activity">
    <reaction evidence="5 6">
        <text>holo-[ACP] + malonyl-CoA = malonyl-[ACP] + CoA</text>
        <dbReference type="Rhea" id="RHEA:41792"/>
        <dbReference type="Rhea" id="RHEA-COMP:9623"/>
        <dbReference type="Rhea" id="RHEA-COMP:9685"/>
        <dbReference type="ChEBI" id="CHEBI:57287"/>
        <dbReference type="ChEBI" id="CHEBI:57384"/>
        <dbReference type="ChEBI" id="CHEBI:64479"/>
        <dbReference type="ChEBI" id="CHEBI:78449"/>
        <dbReference type="EC" id="2.3.1.39"/>
    </reaction>
</comment>
<keyword evidence="3 6" id="KW-0808">Transferase</keyword>
<dbReference type="PANTHER" id="PTHR42681:SF1">
    <property type="entry name" value="MALONYL-COA-ACYL CARRIER PROTEIN TRANSACYLASE, MITOCHONDRIAL"/>
    <property type="match status" value="1"/>
</dbReference>
<dbReference type="RefSeq" id="WP_089072576.1">
    <property type="nucleotide sequence ID" value="NZ_CBCSAM010000001.1"/>
</dbReference>
<evidence type="ECO:0000256" key="5">
    <source>
        <dbReference type="ARBA" id="ARBA00048462"/>
    </source>
</evidence>
<evidence type="ECO:0000313" key="9">
    <source>
        <dbReference type="EMBL" id="ASK77666.1"/>
    </source>
</evidence>
<dbReference type="Pfam" id="PF00698">
    <property type="entry name" value="Acyl_transf_1"/>
    <property type="match status" value="1"/>
</dbReference>
<evidence type="ECO:0000256" key="7">
    <source>
        <dbReference type="PIRSR" id="PIRSR000446-1"/>
    </source>
</evidence>
<reference evidence="9 10" key="1">
    <citation type="journal article" date="2016" name="Int. J. Syst. Evol. Microbiol.">
        <title>Paraphotobacterium marinum gen. nov., sp. nov., a member of the family Vibrionaceae, isolated from surface seawater.</title>
        <authorList>
            <person name="Huang Z."/>
            <person name="Dong C."/>
            <person name="Shao Z."/>
        </authorList>
    </citation>
    <scope>NUCLEOTIDE SEQUENCE [LARGE SCALE GENOMIC DNA]</scope>
    <source>
        <strain evidence="9 10">NSCS20N07D</strain>
    </source>
</reference>
<evidence type="ECO:0000313" key="10">
    <source>
        <dbReference type="Proteomes" id="UP000242175"/>
    </source>
</evidence>
<dbReference type="Gene3D" id="3.40.366.10">
    <property type="entry name" value="Malonyl-Coenzyme A Acyl Carrier Protein, domain 2"/>
    <property type="match status" value="1"/>
</dbReference>
<name>A0A220VBS9_9GAMM</name>
<dbReference type="NCBIfam" id="TIGR00128">
    <property type="entry name" value="fabD"/>
    <property type="match status" value="1"/>
</dbReference>
<dbReference type="Gene3D" id="3.30.70.250">
    <property type="entry name" value="Malonyl-CoA ACP transacylase, ACP-binding"/>
    <property type="match status" value="1"/>
</dbReference>
<dbReference type="InterPro" id="IPR016036">
    <property type="entry name" value="Malonyl_transacylase_ACP-bd"/>
</dbReference>
<dbReference type="GO" id="GO:0005829">
    <property type="term" value="C:cytosol"/>
    <property type="evidence" value="ECO:0007669"/>
    <property type="project" value="TreeGrafter"/>
</dbReference>
<dbReference type="SUPFAM" id="SSF55048">
    <property type="entry name" value="Probable ACP-binding domain of malonyl-CoA ACP transacylase"/>
    <property type="match status" value="1"/>
</dbReference>
<dbReference type="InterPro" id="IPR024925">
    <property type="entry name" value="Malonyl_CoA-ACP_transAc"/>
</dbReference>
<evidence type="ECO:0000259" key="8">
    <source>
        <dbReference type="SMART" id="SM00827"/>
    </source>
</evidence>
<keyword evidence="4 6" id="KW-0012">Acyltransferase</keyword>
<feature type="active site" evidence="7">
    <location>
        <position position="92"/>
    </location>
</feature>
<evidence type="ECO:0000256" key="2">
    <source>
        <dbReference type="ARBA" id="ARBA00018953"/>
    </source>
</evidence>
<gene>
    <name evidence="9" type="primary">fabD</name>
    <name evidence="9" type="ORF">CF386_00455</name>
</gene>
<evidence type="ECO:0000256" key="1">
    <source>
        <dbReference type="ARBA" id="ARBA00013258"/>
    </source>
</evidence>
<dbReference type="PIRSF" id="PIRSF000446">
    <property type="entry name" value="Mct"/>
    <property type="match status" value="1"/>
</dbReference>
<dbReference type="InterPro" id="IPR016035">
    <property type="entry name" value="Acyl_Trfase/lysoPLipase"/>
</dbReference>
<dbReference type="EC" id="2.3.1.39" evidence="1 6"/>
<dbReference type="PANTHER" id="PTHR42681">
    <property type="entry name" value="MALONYL-COA-ACYL CARRIER PROTEIN TRANSACYLASE, MITOCHONDRIAL"/>
    <property type="match status" value="1"/>
</dbReference>
<dbReference type="InterPro" id="IPR014043">
    <property type="entry name" value="Acyl_transferase_dom"/>
</dbReference>
<feature type="active site" evidence="7">
    <location>
        <position position="202"/>
    </location>
</feature>
<dbReference type="AlphaFoldDB" id="A0A220VBS9"/>
<dbReference type="InterPro" id="IPR004410">
    <property type="entry name" value="Malonyl_CoA-ACP_transAc_FabD"/>
</dbReference>